<evidence type="ECO:0000256" key="1">
    <source>
        <dbReference type="SAM" id="Phobius"/>
    </source>
</evidence>
<proteinExistence type="predicted"/>
<comment type="caution">
    <text evidence="2">The sequence shown here is derived from an EMBL/GenBank/DDBJ whole genome shotgun (WGS) entry which is preliminary data.</text>
</comment>
<accession>A0ABQ1ZGJ9</accession>
<keyword evidence="1" id="KW-0812">Transmembrane</keyword>
<feature type="transmembrane region" description="Helical" evidence="1">
    <location>
        <begin position="6"/>
        <end position="24"/>
    </location>
</feature>
<reference evidence="3" key="1">
    <citation type="journal article" date="2019" name="Int. J. Syst. Evol. Microbiol.">
        <title>The Global Catalogue of Microorganisms (GCM) 10K type strain sequencing project: providing services to taxonomists for standard genome sequencing and annotation.</title>
        <authorList>
            <consortium name="The Broad Institute Genomics Platform"/>
            <consortium name="The Broad Institute Genome Sequencing Center for Infectious Disease"/>
            <person name="Wu L."/>
            <person name="Ma J."/>
        </authorList>
    </citation>
    <scope>NUCLEOTIDE SEQUENCE [LARGE SCALE GENOMIC DNA]</scope>
    <source>
        <strain evidence="3">CGMCC 1.12770</strain>
    </source>
</reference>
<sequence length="240" mass="27956">MKKNIAIIVLTVGLIISLFLNYQLKGYKEVQQRDYNLKLNHGLQIGLKQSIENVDYVLKSLQNNSSKETVLYTLGNLAVSLKVGEEAFIFLNADFQELGSSSSNLIYSVFRDFYGYVRADLSDDIVSNQQSLEQDSRSQLVKDIEILKKDLEYIDSQFNEQALKDRSPEWIEDKWKELIAEIVNRNPNFKLYERMKLKYNFEYYKLINEGAAFEPGLLLFLIFTLRKWNIVGYIGYDLVL</sequence>
<organism evidence="2 3">
    <name type="scientific">Paenibacillus silvae</name>
    <dbReference type="NCBI Taxonomy" id="1325358"/>
    <lineage>
        <taxon>Bacteria</taxon>
        <taxon>Bacillati</taxon>
        <taxon>Bacillota</taxon>
        <taxon>Bacilli</taxon>
        <taxon>Bacillales</taxon>
        <taxon>Paenibacillaceae</taxon>
        <taxon>Paenibacillus</taxon>
    </lineage>
</organism>
<keyword evidence="3" id="KW-1185">Reference proteome</keyword>
<dbReference type="EMBL" id="BMFU01000004">
    <property type="protein sequence ID" value="GGH60323.1"/>
    <property type="molecule type" value="Genomic_DNA"/>
</dbReference>
<evidence type="ECO:0000313" key="3">
    <source>
        <dbReference type="Proteomes" id="UP000652153"/>
    </source>
</evidence>
<protein>
    <submittedName>
        <fullName evidence="2">Uncharacterized protein</fullName>
    </submittedName>
</protein>
<name>A0ABQ1ZGJ9_9BACL</name>
<dbReference type="RefSeq" id="WP_229729895.1">
    <property type="nucleotide sequence ID" value="NZ_BMFU01000004.1"/>
</dbReference>
<keyword evidence="1" id="KW-0472">Membrane</keyword>
<keyword evidence="1" id="KW-1133">Transmembrane helix</keyword>
<dbReference type="Proteomes" id="UP000652153">
    <property type="component" value="Unassembled WGS sequence"/>
</dbReference>
<gene>
    <name evidence="2" type="ORF">GCM10008014_34750</name>
</gene>
<evidence type="ECO:0000313" key="2">
    <source>
        <dbReference type="EMBL" id="GGH60323.1"/>
    </source>
</evidence>